<evidence type="ECO:0000256" key="5">
    <source>
        <dbReference type="SAM" id="Phobius"/>
    </source>
</evidence>
<reference evidence="7" key="1">
    <citation type="submission" date="2022-12" db="EMBL/GenBank/DDBJ databases">
        <title>Clostridium sp. nov., isolated from industrial wastewater.</title>
        <authorList>
            <person name="Jiayan W."/>
        </authorList>
    </citation>
    <scope>NUCLEOTIDE SEQUENCE</scope>
    <source>
        <strain evidence="7">ZC22-4</strain>
    </source>
</reference>
<accession>A0ABT4DC46</accession>
<dbReference type="Proteomes" id="UP001144612">
    <property type="component" value="Unassembled WGS sequence"/>
</dbReference>
<comment type="caution">
    <text evidence="7">The sequence shown here is derived from an EMBL/GenBank/DDBJ whole genome shotgun (WGS) entry which is preliminary data.</text>
</comment>
<keyword evidence="4 5" id="KW-0472">Membrane</keyword>
<evidence type="ECO:0000256" key="2">
    <source>
        <dbReference type="ARBA" id="ARBA00022692"/>
    </source>
</evidence>
<protein>
    <submittedName>
        <fullName evidence="7">NfeD family protein</fullName>
    </submittedName>
</protein>
<sequence length="141" mass="15547">MWSELILWIVVVVVAMGIDIFTSSFLFVWFGIGGIVAIILTVLHFPFSVQLITFIATSLVLMSVGYPIVKKAIKNTVPITPTMEEEYIGKEFISEDNIGNKATTKIEGLYWTVKNVGGDINKGDKVVVLGIEGNKLVIKKL</sequence>
<evidence type="ECO:0000256" key="1">
    <source>
        <dbReference type="ARBA" id="ARBA00004141"/>
    </source>
</evidence>
<evidence type="ECO:0000313" key="8">
    <source>
        <dbReference type="Proteomes" id="UP001144612"/>
    </source>
</evidence>
<dbReference type="InterPro" id="IPR052165">
    <property type="entry name" value="Membrane_assoc_protease"/>
</dbReference>
<evidence type="ECO:0000256" key="4">
    <source>
        <dbReference type="ARBA" id="ARBA00023136"/>
    </source>
</evidence>
<dbReference type="InterPro" id="IPR012340">
    <property type="entry name" value="NA-bd_OB-fold"/>
</dbReference>
<name>A0ABT4DC46_9CLOT</name>
<keyword evidence="3 5" id="KW-1133">Transmembrane helix</keyword>
<gene>
    <name evidence="7" type="ORF">OW729_14125</name>
</gene>
<feature type="transmembrane region" description="Helical" evidence="5">
    <location>
        <begin position="51"/>
        <end position="69"/>
    </location>
</feature>
<dbReference type="PANTHER" id="PTHR33507:SF3">
    <property type="entry name" value="INNER MEMBRANE PROTEIN YBBJ"/>
    <property type="match status" value="1"/>
</dbReference>
<evidence type="ECO:0000259" key="6">
    <source>
        <dbReference type="Pfam" id="PF01957"/>
    </source>
</evidence>
<dbReference type="PANTHER" id="PTHR33507">
    <property type="entry name" value="INNER MEMBRANE PROTEIN YBBJ"/>
    <property type="match status" value="1"/>
</dbReference>
<keyword evidence="2 5" id="KW-0812">Transmembrane</keyword>
<dbReference type="SUPFAM" id="SSF141322">
    <property type="entry name" value="NfeD domain-like"/>
    <property type="match status" value="1"/>
</dbReference>
<dbReference type="RefSeq" id="WP_268062187.1">
    <property type="nucleotide sequence ID" value="NZ_JAPQFJ010000015.1"/>
</dbReference>
<dbReference type="EMBL" id="JAPQFJ010000015">
    <property type="protein sequence ID" value="MCY6959753.1"/>
    <property type="molecule type" value="Genomic_DNA"/>
</dbReference>
<comment type="subcellular location">
    <subcellularLocation>
        <location evidence="1">Membrane</location>
        <topology evidence="1">Multi-pass membrane protein</topology>
    </subcellularLocation>
</comment>
<dbReference type="Pfam" id="PF01957">
    <property type="entry name" value="NfeD"/>
    <property type="match status" value="1"/>
</dbReference>
<keyword evidence="8" id="KW-1185">Reference proteome</keyword>
<organism evidence="7 8">
    <name type="scientific">Clostridium brassicae</name>
    <dbReference type="NCBI Taxonomy" id="2999072"/>
    <lineage>
        <taxon>Bacteria</taxon>
        <taxon>Bacillati</taxon>
        <taxon>Bacillota</taxon>
        <taxon>Clostridia</taxon>
        <taxon>Eubacteriales</taxon>
        <taxon>Clostridiaceae</taxon>
        <taxon>Clostridium</taxon>
    </lineage>
</organism>
<feature type="domain" description="NfeD-like C-terminal" evidence="6">
    <location>
        <begin position="85"/>
        <end position="140"/>
    </location>
</feature>
<dbReference type="InterPro" id="IPR002810">
    <property type="entry name" value="NfeD-like_C"/>
</dbReference>
<evidence type="ECO:0000256" key="3">
    <source>
        <dbReference type="ARBA" id="ARBA00022989"/>
    </source>
</evidence>
<proteinExistence type="predicted"/>
<feature type="transmembrane region" description="Helical" evidence="5">
    <location>
        <begin position="6"/>
        <end position="22"/>
    </location>
</feature>
<dbReference type="Gene3D" id="2.40.50.140">
    <property type="entry name" value="Nucleic acid-binding proteins"/>
    <property type="match status" value="1"/>
</dbReference>
<evidence type="ECO:0000313" key="7">
    <source>
        <dbReference type="EMBL" id="MCY6959753.1"/>
    </source>
</evidence>